<feature type="disulfide bond" evidence="11">
    <location>
        <begin position="2497"/>
        <end position="2512"/>
    </location>
</feature>
<keyword evidence="7 13" id="KW-0720">Serine protease</keyword>
<evidence type="ECO:0000256" key="5">
    <source>
        <dbReference type="ARBA" id="ARBA00022737"/>
    </source>
</evidence>
<dbReference type="SUPFAM" id="SSF49854">
    <property type="entry name" value="Spermadhesin, CUB domain"/>
    <property type="match status" value="7"/>
</dbReference>
<feature type="disulfide bond" evidence="11">
    <location>
        <begin position="2521"/>
        <end position="2539"/>
    </location>
</feature>
<dbReference type="Gene3D" id="2.40.10.10">
    <property type="entry name" value="Trypsin-like serine proteases"/>
    <property type="match status" value="1"/>
</dbReference>
<feature type="disulfide bond" evidence="12">
    <location>
        <begin position="943"/>
        <end position="1007"/>
    </location>
</feature>
<dbReference type="InterPro" id="IPR036055">
    <property type="entry name" value="LDL_receptor-like_sf"/>
</dbReference>
<feature type="disulfide bond" evidence="11">
    <location>
        <begin position="501"/>
        <end position="513"/>
    </location>
</feature>
<feature type="domain" description="CUB" evidence="14">
    <location>
        <begin position="3209"/>
        <end position="3322"/>
    </location>
</feature>
<dbReference type="Proteomes" id="UP000515135">
    <property type="component" value="Unplaced"/>
</dbReference>
<dbReference type="SMART" id="SM00137">
    <property type="entry name" value="MAM"/>
    <property type="match status" value="7"/>
</dbReference>
<feature type="domain" description="MAM" evidence="16">
    <location>
        <begin position="2696"/>
        <end position="2856"/>
    </location>
</feature>
<dbReference type="PROSITE" id="PS00135">
    <property type="entry name" value="TRYPSIN_SER"/>
    <property type="match status" value="1"/>
</dbReference>
<feature type="domain" description="CUB" evidence="14">
    <location>
        <begin position="245"/>
        <end position="358"/>
    </location>
</feature>
<feature type="domain" description="CUB" evidence="14">
    <location>
        <begin position="106"/>
        <end position="219"/>
    </location>
</feature>
<dbReference type="Pfam" id="PF21731">
    <property type="entry name" value="TARSH_C"/>
    <property type="match status" value="4"/>
</dbReference>
<feature type="disulfide bond" evidence="12">
    <location>
        <begin position="956"/>
        <end position="1017"/>
    </location>
</feature>
<evidence type="ECO:0000259" key="14">
    <source>
        <dbReference type="PROSITE" id="PS01180"/>
    </source>
</evidence>
<feature type="disulfide bond" evidence="12">
    <location>
        <begin position="2115"/>
        <end position="2179"/>
    </location>
</feature>
<dbReference type="PRINTS" id="PR00258">
    <property type="entry name" value="SPERACTRCPTR"/>
</dbReference>
<evidence type="ECO:0000259" key="18">
    <source>
        <dbReference type="PROSITE" id="PS50287"/>
    </source>
</evidence>
<feature type="disulfide bond" evidence="11">
    <location>
        <begin position="2319"/>
        <end position="2331"/>
    </location>
</feature>
<feature type="disulfide bond" evidence="11">
    <location>
        <begin position="1691"/>
        <end position="1706"/>
    </location>
</feature>
<feature type="disulfide bond" evidence="11">
    <location>
        <begin position="2873"/>
        <end position="2888"/>
    </location>
</feature>
<dbReference type="FunFam" id="4.10.400.10:FF:000034">
    <property type="entry name" value="Low-density lipoprotein receptor-related protein 2"/>
    <property type="match status" value="1"/>
</dbReference>
<gene>
    <name evidence="20" type="primary">LOC109483321</name>
</gene>
<dbReference type="FunFam" id="3.10.250.10:FF:000001">
    <property type="entry name" value="Lysyl oxidase 4 isoform X1"/>
    <property type="match status" value="1"/>
</dbReference>
<comment type="similarity">
    <text evidence="2">Belongs to the DMBT1 family.</text>
</comment>
<dbReference type="SMART" id="SM00063">
    <property type="entry name" value="FRI"/>
    <property type="match status" value="1"/>
</dbReference>
<keyword evidence="4" id="KW-0732">Signal</keyword>
<dbReference type="PRINTS" id="PR00261">
    <property type="entry name" value="LDLRECEPTOR"/>
</dbReference>
<evidence type="ECO:0000259" key="17">
    <source>
        <dbReference type="PROSITE" id="PS50240"/>
    </source>
</evidence>
<feature type="domain" description="MAM" evidence="16">
    <location>
        <begin position="2141"/>
        <end position="2316"/>
    </location>
</feature>
<feature type="disulfide bond" evidence="11">
    <location>
        <begin position="1154"/>
        <end position="1172"/>
    </location>
</feature>
<feature type="disulfide bond" evidence="11">
    <location>
        <begin position="520"/>
        <end position="535"/>
    </location>
</feature>
<dbReference type="Pfam" id="PF00431">
    <property type="entry name" value="CUB"/>
    <property type="match status" value="7"/>
</dbReference>
<evidence type="ECO:0000259" key="15">
    <source>
        <dbReference type="PROSITE" id="PS50038"/>
    </source>
</evidence>
<feature type="domain" description="SRCR" evidence="18">
    <location>
        <begin position="2090"/>
        <end position="2190"/>
    </location>
</feature>
<dbReference type="PROSITE" id="PS50060">
    <property type="entry name" value="MAM_2"/>
    <property type="match status" value="7"/>
</dbReference>
<feature type="disulfide bond" evidence="11">
    <location>
        <begin position="1166"/>
        <end position="1181"/>
    </location>
</feature>
<dbReference type="InterPro" id="IPR049109">
    <property type="entry name" value="TARSH/FNDC1_C"/>
</dbReference>
<feature type="domain" description="CUB" evidence="14">
    <location>
        <begin position="1191"/>
        <end position="1301"/>
    </location>
</feature>
<feature type="disulfide bond" evidence="12">
    <location>
        <begin position="2128"/>
        <end position="2189"/>
    </location>
</feature>
<dbReference type="SMART" id="SM00020">
    <property type="entry name" value="Tryp_SPc"/>
    <property type="match status" value="1"/>
</dbReference>
<dbReference type="InterPro" id="IPR033116">
    <property type="entry name" value="TRYPSIN_SER"/>
</dbReference>
<evidence type="ECO:0000256" key="11">
    <source>
        <dbReference type="PROSITE-ProRule" id="PRU00124"/>
    </source>
</evidence>
<dbReference type="InterPro" id="IPR023415">
    <property type="entry name" value="LDLR_class-A_CS"/>
</dbReference>
<organism evidence="19 20">
    <name type="scientific">Branchiostoma belcheri</name>
    <name type="common">Amphioxus</name>
    <dbReference type="NCBI Taxonomy" id="7741"/>
    <lineage>
        <taxon>Eukaryota</taxon>
        <taxon>Metazoa</taxon>
        <taxon>Chordata</taxon>
        <taxon>Cephalochordata</taxon>
        <taxon>Leptocardii</taxon>
        <taxon>Amphioxiformes</taxon>
        <taxon>Branchiostomatidae</taxon>
        <taxon>Branchiostoma</taxon>
    </lineage>
</organism>
<feature type="disulfide bond" evidence="11">
    <location>
        <begin position="2854"/>
        <end position="2866"/>
    </location>
</feature>
<feature type="disulfide bond" evidence="11">
    <location>
        <begin position="1873"/>
        <end position="1885"/>
    </location>
</feature>
<dbReference type="OrthoDB" id="6022136at2759"/>
<keyword evidence="9 12" id="KW-1015">Disulfide bond</keyword>
<feature type="disulfide bond" evidence="11">
    <location>
        <begin position="3335"/>
        <end position="3353"/>
    </location>
</feature>
<evidence type="ECO:0000313" key="19">
    <source>
        <dbReference type="Proteomes" id="UP000515135"/>
    </source>
</evidence>
<evidence type="ECO:0000256" key="4">
    <source>
        <dbReference type="ARBA" id="ARBA00022729"/>
    </source>
</evidence>
<dbReference type="SMART" id="SM00202">
    <property type="entry name" value="SR"/>
    <property type="match status" value="2"/>
</dbReference>
<dbReference type="InterPro" id="IPR002172">
    <property type="entry name" value="LDrepeatLR_classA_rpt"/>
</dbReference>
<dbReference type="SMART" id="SM00042">
    <property type="entry name" value="CUB"/>
    <property type="match status" value="7"/>
</dbReference>
<evidence type="ECO:0000313" key="20">
    <source>
        <dbReference type="RefSeq" id="XP_019641869.1"/>
    </source>
</evidence>
<dbReference type="Pfam" id="PF01392">
    <property type="entry name" value="Fz"/>
    <property type="match status" value="1"/>
</dbReference>
<evidence type="ECO:0000259" key="16">
    <source>
        <dbReference type="PROSITE" id="PS50060"/>
    </source>
</evidence>
<dbReference type="PROSITE" id="PS50038">
    <property type="entry name" value="FZ"/>
    <property type="match status" value="1"/>
</dbReference>
<dbReference type="GO" id="GO:0004252">
    <property type="term" value="F:serine-type endopeptidase activity"/>
    <property type="evidence" value="ECO:0007669"/>
    <property type="project" value="InterPro"/>
</dbReference>
<feature type="disulfide bond" evidence="11">
    <location>
        <begin position="2326"/>
        <end position="2344"/>
    </location>
</feature>
<name>A0A6P5A6H7_BRABE</name>
<keyword evidence="8" id="KW-0812">Transmembrane</keyword>
<dbReference type="InterPro" id="IPR051560">
    <property type="entry name" value="MAM_domain-containing"/>
</dbReference>
<dbReference type="PANTHER" id="PTHR23282:SF101">
    <property type="entry name" value="MAM DOMAIN-CONTAINING PROTEIN"/>
    <property type="match status" value="1"/>
</dbReference>
<dbReference type="Gene3D" id="4.10.400.10">
    <property type="entry name" value="Low-density Lipoprotein Receptor"/>
    <property type="match status" value="13"/>
</dbReference>
<keyword evidence="6 13" id="KW-0378">Hydrolase</keyword>
<proteinExistence type="inferred from homology"/>
<dbReference type="Pfam" id="PF00530">
    <property type="entry name" value="SRCR"/>
    <property type="match status" value="2"/>
</dbReference>
<dbReference type="FunFam" id="2.60.120.290:FF:000005">
    <property type="entry name" value="Procollagen C-endopeptidase enhancer 1"/>
    <property type="match status" value="1"/>
</dbReference>
<dbReference type="SMART" id="SM00192">
    <property type="entry name" value="LDLa"/>
    <property type="match status" value="13"/>
</dbReference>
<dbReference type="InterPro" id="IPR036772">
    <property type="entry name" value="SRCR-like_dom_sf"/>
</dbReference>
<dbReference type="CDD" id="cd00041">
    <property type="entry name" value="CUB"/>
    <property type="match status" value="7"/>
</dbReference>
<dbReference type="InterPro" id="IPR013320">
    <property type="entry name" value="ConA-like_dom_sf"/>
</dbReference>
<dbReference type="RefSeq" id="XP_019641869.1">
    <property type="nucleotide sequence ID" value="XM_019786310.1"/>
</dbReference>
<dbReference type="InterPro" id="IPR043504">
    <property type="entry name" value="Peptidase_S1_PA_chymotrypsin"/>
</dbReference>
<dbReference type="Pfam" id="PF00057">
    <property type="entry name" value="Ldl_recept_a"/>
    <property type="match status" value="11"/>
</dbReference>
<feature type="disulfide bond" evidence="11">
    <location>
        <begin position="1892"/>
        <end position="1907"/>
    </location>
</feature>
<dbReference type="InterPro" id="IPR000859">
    <property type="entry name" value="CUB_dom"/>
</dbReference>
<comment type="caution">
    <text evidence="11">Lacks conserved residue(s) required for the propagation of feature annotation.</text>
</comment>
<evidence type="ECO:0000256" key="3">
    <source>
        <dbReference type="ARBA" id="ARBA00022670"/>
    </source>
</evidence>
<feature type="disulfide bond" evidence="11">
    <location>
        <begin position="3062"/>
        <end position="3080"/>
    </location>
</feature>
<feature type="disulfide bond" evidence="11">
    <location>
        <begin position="3074"/>
        <end position="3089"/>
    </location>
</feature>
<feature type="disulfide bond" evidence="12">
    <location>
        <begin position="2159"/>
        <end position="2169"/>
    </location>
</feature>
<evidence type="ECO:0000256" key="10">
    <source>
        <dbReference type="ARBA" id="ARBA00023180"/>
    </source>
</evidence>
<feature type="disulfide bond" evidence="11">
    <location>
        <begin position="2514"/>
        <end position="2526"/>
    </location>
</feature>
<feature type="domain" description="MAM" evidence="16">
    <location>
        <begin position="973"/>
        <end position="1144"/>
    </location>
</feature>
<evidence type="ECO:0000256" key="7">
    <source>
        <dbReference type="ARBA" id="ARBA00022825"/>
    </source>
</evidence>
<feature type="disulfide bond" evidence="11">
    <location>
        <begin position="1305"/>
        <end position="1317"/>
    </location>
</feature>
<dbReference type="FunFam" id="3.10.250.10:FF:000006">
    <property type="entry name" value="neurotrypsin isoform X2"/>
    <property type="match status" value="1"/>
</dbReference>
<dbReference type="PROSITE" id="PS00420">
    <property type="entry name" value="SRCR_1"/>
    <property type="match status" value="2"/>
</dbReference>
<dbReference type="Pfam" id="PF00089">
    <property type="entry name" value="Trypsin"/>
    <property type="match status" value="1"/>
</dbReference>
<dbReference type="PANTHER" id="PTHR23282">
    <property type="entry name" value="APICAL ENDOSOMAL GLYCOPROTEIN PRECURSOR"/>
    <property type="match status" value="1"/>
</dbReference>
<dbReference type="CDD" id="cd06263">
    <property type="entry name" value="MAM"/>
    <property type="match status" value="7"/>
</dbReference>
<feature type="disulfide bond" evidence="11">
    <location>
        <begin position="3347"/>
        <end position="3362"/>
    </location>
</feature>
<evidence type="ECO:0000256" key="2">
    <source>
        <dbReference type="ARBA" id="ARBA00009931"/>
    </source>
</evidence>
<keyword evidence="8" id="KW-0735">Signal-anchor</keyword>
<dbReference type="PROSITE" id="PS50068">
    <property type="entry name" value="LDLRA_2"/>
    <property type="match status" value="12"/>
</dbReference>
<dbReference type="PROSITE" id="PS50240">
    <property type="entry name" value="TRYPSIN_DOM"/>
    <property type="match status" value="1"/>
</dbReference>
<feature type="disulfide bond" evidence="12">
    <location>
        <begin position="987"/>
        <end position="997"/>
    </location>
</feature>
<dbReference type="SUPFAM" id="SSF50494">
    <property type="entry name" value="Trypsin-like serine proteases"/>
    <property type="match status" value="1"/>
</dbReference>
<dbReference type="InterPro" id="IPR035914">
    <property type="entry name" value="Sperma_CUB_dom_sf"/>
</dbReference>
<feature type="domain" description="FZ" evidence="15">
    <location>
        <begin position="3086"/>
        <end position="3212"/>
    </location>
</feature>
<dbReference type="GO" id="GO:0006508">
    <property type="term" value="P:proteolysis"/>
    <property type="evidence" value="ECO:0007669"/>
    <property type="project" value="UniProtKB-KW"/>
</dbReference>
<dbReference type="InterPro" id="IPR001254">
    <property type="entry name" value="Trypsin_dom"/>
</dbReference>
<feature type="domain" description="CUB" evidence="14">
    <location>
        <begin position="384"/>
        <end position="497"/>
    </location>
</feature>
<feature type="disulfide bond" evidence="11">
    <location>
        <begin position="1880"/>
        <end position="1898"/>
    </location>
</feature>
<feature type="disulfide bond" evidence="11">
    <location>
        <begin position="700"/>
        <end position="712"/>
    </location>
</feature>
<dbReference type="Gene3D" id="2.60.120.290">
    <property type="entry name" value="Spermadhesin, CUB domain"/>
    <property type="match status" value="7"/>
</dbReference>
<dbReference type="KEGG" id="bbel:109483321"/>
<dbReference type="CDD" id="cd00190">
    <property type="entry name" value="Tryp_SPc"/>
    <property type="match status" value="1"/>
</dbReference>
<feature type="disulfide bond" evidence="11">
    <location>
        <begin position="2338"/>
        <end position="2353"/>
    </location>
</feature>
<dbReference type="GO" id="GO:0005886">
    <property type="term" value="C:plasma membrane"/>
    <property type="evidence" value="ECO:0007669"/>
    <property type="project" value="UniProtKB-SubCell"/>
</dbReference>
<dbReference type="InterPro" id="IPR009003">
    <property type="entry name" value="Peptidase_S1_PA"/>
</dbReference>
<feature type="disulfide bond" evidence="11">
    <location>
        <begin position="3055"/>
        <end position="3067"/>
    </location>
</feature>
<feature type="domain" description="MAM" evidence="16">
    <location>
        <begin position="2896"/>
        <end position="3054"/>
    </location>
</feature>
<reference evidence="20" key="1">
    <citation type="submission" date="2025-08" db="UniProtKB">
        <authorList>
            <consortium name="RefSeq"/>
        </authorList>
    </citation>
    <scope>IDENTIFICATION</scope>
    <source>
        <tissue evidence="20">Gonad</tissue>
    </source>
</reference>
<evidence type="ECO:0000256" key="6">
    <source>
        <dbReference type="ARBA" id="ARBA00022801"/>
    </source>
</evidence>
<dbReference type="SUPFAM" id="SSF57424">
    <property type="entry name" value="LDL receptor-like module"/>
    <property type="match status" value="13"/>
</dbReference>
<dbReference type="CDD" id="cd07066">
    <property type="entry name" value="CRD_FZ"/>
    <property type="match status" value="1"/>
</dbReference>
<feature type="domain" description="SRCR" evidence="18">
    <location>
        <begin position="918"/>
        <end position="1018"/>
    </location>
</feature>
<dbReference type="Gene3D" id="1.10.2000.10">
    <property type="entry name" value="Frizzled cysteine-rich domain"/>
    <property type="match status" value="1"/>
</dbReference>
<feature type="domain" description="MAM" evidence="16">
    <location>
        <begin position="541"/>
        <end position="699"/>
    </location>
</feature>
<feature type="disulfide bond" evidence="11">
    <location>
        <begin position="3328"/>
        <end position="3340"/>
    </location>
</feature>
<feature type="disulfide bond" evidence="11">
    <location>
        <begin position="1672"/>
        <end position="1684"/>
    </location>
</feature>
<dbReference type="SUPFAM" id="SSF49899">
    <property type="entry name" value="Concanavalin A-like lectins/glucanases"/>
    <property type="match status" value="7"/>
</dbReference>
<dbReference type="InterPro" id="IPR020067">
    <property type="entry name" value="Frizzled_dom"/>
</dbReference>
<keyword evidence="19" id="KW-1185">Reference proteome</keyword>
<dbReference type="FunFam" id="2.60.120.290:FF:000013">
    <property type="entry name" value="Membrane frizzled-related protein"/>
    <property type="match status" value="4"/>
</dbReference>
<feature type="disulfide bond" evidence="11">
    <location>
        <begin position="508"/>
        <end position="526"/>
    </location>
</feature>
<feature type="disulfide bond" evidence="11">
    <location>
        <begin position="1312"/>
        <end position="1330"/>
    </location>
</feature>
<dbReference type="PROSITE" id="PS00134">
    <property type="entry name" value="TRYPSIN_HIS"/>
    <property type="match status" value="1"/>
</dbReference>
<comment type="subcellular location">
    <subcellularLocation>
        <location evidence="1">Cell membrane</location>
        <topology evidence="1">Single-pass type II membrane protein</topology>
    </subcellularLocation>
</comment>
<feature type="disulfide bond" evidence="11">
    <location>
        <begin position="1324"/>
        <end position="1339"/>
    </location>
</feature>
<keyword evidence="3 13" id="KW-0645">Protease</keyword>
<evidence type="ECO:0000256" key="13">
    <source>
        <dbReference type="RuleBase" id="RU363034"/>
    </source>
</evidence>
<keyword evidence="5" id="KW-0677">Repeat</keyword>
<evidence type="ECO:0000256" key="9">
    <source>
        <dbReference type="ARBA" id="ARBA00023157"/>
    </source>
</evidence>
<dbReference type="InterPro" id="IPR036790">
    <property type="entry name" value="Frizzled_dom_sf"/>
</dbReference>
<dbReference type="Gene3D" id="2.60.120.200">
    <property type="match status" value="5"/>
</dbReference>
<feature type="disulfide bond" evidence="11">
    <location>
        <begin position="1679"/>
        <end position="1697"/>
    </location>
</feature>
<feature type="domain" description="CUB" evidence="14">
    <location>
        <begin position="1"/>
        <end position="81"/>
    </location>
</feature>
<feature type="domain" description="CUB" evidence="14">
    <location>
        <begin position="2365"/>
        <end position="2474"/>
    </location>
</feature>
<dbReference type="CDD" id="cd00112">
    <property type="entry name" value="LDLa"/>
    <property type="match status" value="13"/>
</dbReference>
<accession>A0A6P5A6H7</accession>
<dbReference type="PROSITE" id="PS50287">
    <property type="entry name" value="SRCR_2"/>
    <property type="match status" value="2"/>
</dbReference>
<feature type="domain" description="MAM" evidence="16">
    <location>
        <begin position="1514"/>
        <end position="1672"/>
    </location>
</feature>
<keyword evidence="10" id="KW-0325">Glycoprotein</keyword>
<dbReference type="InterPro" id="IPR001190">
    <property type="entry name" value="SRCR"/>
</dbReference>
<dbReference type="Pfam" id="PF00629">
    <property type="entry name" value="MAM"/>
    <property type="match status" value="7"/>
</dbReference>
<feature type="disulfide bond" evidence="11">
    <location>
        <begin position="2478"/>
        <end position="2490"/>
    </location>
</feature>
<dbReference type="PROSITE" id="PS01209">
    <property type="entry name" value="LDLRA_1"/>
    <property type="match status" value="9"/>
</dbReference>
<feature type="domain" description="Peptidase S1" evidence="17">
    <location>
        <begin position="3383"/>
        <end position="3617"/>
    </location>
</feature>
<dbReference type="SUPFAM" id="SSF56487">
    <property type="entry name" value="SRCR-like"/>
    <property type="match status" value="2"/>
</dbReference>
<dbReference type="FunFam" id="2.40.10.10:FF:000003">
    <property type="entry name" value="Transmembrane serine protease 3"/>
    <property type="match status" value="1"/>
</dbReference>
<evidence type="ECO:0000256" key="1">
    <source>
        <dbReference type="ARBA" id="ARBA00004401"/>
    </source>
</evidence>
<feature type="disulfide bond" evidence="11">
    <location>
        <begin position="2485"/>
        <end position="2503"/>
    </location>
</feature>
<feature type="disulfide bond" evidence="11">
    <location>
        <begin position="2861"/>
        <end position="2879"/>
    </location>
</feature>
<evidence type="ECO:0000256" key="12">
    <source>
        <dbReference type="PROSITE-ProRule" id="PRU00196"/>
    </source>
</evidence>
<dbReference type="GO" id="GO:0009566">
    <property type="term" value="P:fertilization"/>
    <property type="evidence" value="ECO:0007669"/>
    <property type="project" value="UniProtKB-ARBA"/>
</dbReference>
<dbReference type="GeneID" id="109483321"/>
<feature type="domain" description="MAM" evidence="16">
    <location>
        <begin position="1712"/>
        <end position="1873"/>
    </location>
</feature>
<evidence type="ECO:0000256" key="8">
    <source>
        <dbReference type="ARBA" id="ARBA00022968"/>
    </source>
</evidence>
<protein>
    <submittedName>
        <fullName evidence="20">MAM and LDL-receptor class A domain-containing protein 2-like</fullName>
    </submittedName>
</protein>
<dbReference type="InterPro" id="IPR000998">
    <property type="entry name" value="MAM_dom"/>
</dbReference>
<dbReference type="SUPFAM" id="SSF63501">
    <property type="entry name" value="Frizzled cysteine-rich domain"/>
    <property type="match status" value="1"/>
</dbReference>
<feature type="disulfide bond" evidence="11">
    <location>
        <begin position="707"/>
        <end position="725"/>
    </location>
</feature>
<dbReference type="Gene3D" id="3.10.250.10">
    <property type="entry name" value="SRCR-like domain"/>
    <property type="match status" value="2"/>
</dbReference>
<dbReference type="PROSITE" id="PS01180">
    <property type="entry name" value="CUB"/>
    <property type="match status" value="7"/>
</dbReference>
<feature type="disulfide bond" evidence="11">
    <location>
        <begin position="1147"/>
        <end position="1159"/>
    </location>
</feature>
<dbReference type="InterPro" id="IPR018114">
    <property type="entry name" value="TRYPSIN_HIS"/>
</dbReference>
<sequence length="3619" mass="396391">MCDFTFKISSFGDFNVEHGGRTCIWDRLRIHDGPNISSPVIATLCGSSVGPVITAGSSAFVEFYSDESVTDSGFVASFTAWNDTFTWNTTTQYSTFAVTTPTPRHCGNPTVLSGNSGRFTSPGYPGNYPNNVYCSWQISVSTGYVVAIRFISFSLESATNCRYDSLDVYDGSSTSALQLARLCGSSARTIFTTGRNAFVVFRTDGSVTESGFSANFTAERRTWYNTTPAAQNSSFAVTTPTPGQCGNLTVLSANFGRFTSPGYPGNYPNNAYCSWQISVSTGYVVAIRFSTFSLENETNCGYDSLVIYDGSSTAALRLARLCGSSAPAIFTTGRNAFVLFRTDGSVTRSGFSATFTAETRTWYNTTPAAQNSSFAVTTPTPRHCGNPTVLSGNSGRFTSPGYPGNYPNNVYCSWQISVSTDYVVAIRFSAFSLQNETYCGYDHLVVYDGSSPFAPHLARLCGSSARTIFTTGQNAFVVFRTDGSVTESGFSANFTAKRRSCRSDEFRCDNLECIPFSARCNDRMDCPDWSDESNCIHTFEGACDFDEDQCNSRTTASRSFRWYRHSGRTSSSSTGPSSDHTSGYGYYMYTEATYGSTGSTASLTFPIIRSAGQHCLWWFYHMYGATMGTLNVYVSQPQYPDVLVWTRSGNQGNQWLPASTSISINASVFQVRYEGVRGTSYTGDMAIDDIDVESGPCPPCRPDQFQCNNTECVPLSAKNNGHPDCLDWSDETNRTTFPIVWEPFNFTYGNSCTSCTGERFVRKSNYTYGGQSLYVGVVLCSLTQYKIFLSDNLNGTFQNIGDGAGHGQDHCELVGASSDPPSSSLDPDYQTCSGTGYWRYRREDNFTKGAIGYRSENSITWYGRWYECGVTIPEDRDEDGWSCNFNTDQCNSMVTGTSGEGGFRWIRRSTNSPDEHGIRLVGGNSTNEGRVEVLYNGRWGTVCDDHWGLDDAHVVCRQLGFRGATAAPRVAAFGQGSGPIWLDNVNCDGSETTISDCGHNGWGSHDCGHYEDAGVVCERAVAQSIPPRQGFFMLAHGRFGSSNASASLKLPIITSDGQHCLRWSYYMYGSDMGTLNVFVSQPQYSDMLVWTRSGNQGNQLLSASTSVFTNTTVFQIRFEAVIGPGYDSDMAIDDISIRSGPCTSANCSDDQFACWDGSCIPTNLTCDGNSDCHDGSDEVFCDLAPTPGVNCGNPDVLSGNIGSFTSPGYPNNYPDDALCSWHISVNTSEVIAIRFNVLDLHRCYEDFLTIYDGSNTTARQLATLCGSNGRTIYTTGRNAFVVFRSDGSETRSGFSATFAAERRPCQSNEFRCNSSGCVPLSDRCNGQADCLDGSDEHNCTCRPDQFLCDTSRCISLSSKYNLHPDCLDWSDELNFSIVWEPFNFTYDTSCTSCAGERFVRPSSYTYGGRILYVGVVLCSPTQYKIFLSDNLNGTFQNIGDGSGHGQDHCELVGASSDPPSSSLDPDYRTCGGIGYWRNHRGHNFIYGVIAFGRYYGRWYRCGVTIPEGRDEDGWSCHFDVDQCNSMVTGTGDFRWVRRSGSTPSSSTGPPADHTDGSGYYMYTEANYGIPNATASLKLPIIRLDGQHCLRWFYHMYGSDMGTLKVYVSQPQYSDMLIWTRFGDQGNQWVPASVSFYSNASLFQILFEGVKGAGITSDMAVDDISLTSGSCTCGPDQFQCNNSQCVPLSAKCNGHYDCFDRSDEANCTHALEVACDFDEDPCNSKTTAVGRFRWLRNSGSTPAYGSGPSRDHTDGSGFYMYTDSRYGSYSAFASLTFPIIRSAGQHCLQWFYHMYSASRYRMGTLNVYVSQPEYADMLVWTRSGSHGNQWLSASFPILPNDTVFQIRFEGVTRWSYYSDMAIDDVSVTPGSCPCRPGEFRCSNEQCVPLSEKCNGHPNCLDWSDETNCTIDPIVWEPFNFTYDDSCTSCTGERFVRKSNYTYGGRILHVGVVLCSPTQYKIFLSDSLNGTFLNIADGAGHGQDHCELVGASSDPPSSSMDPDYRTCSGTGYWRYRREDNFTIGDIGYGSENSITWYGRWYECGVTIPEDRDEDGWSCNFNTDQCNSMVTSTDGQGGFRWIRSTNDTDGYGIRLVGGSSSNEGRVEVFYNGQWGTVCDDSWGLNDAHVVCRQLGYTGATAARGSAAFGRGSGPIWLDDVDCSGSETTISDCRHRGWGSHNCGHYEDAGVVCERAVAQSIPPGQGFYMLAHGSFGSSDASASLKLPIITSDGQHCLRWSYYMYGSDMGTLNVFVSQPQYSDMLVWTRSGNQGNQLLSASTSFFTNTTVFQIGFEAVKGPGDDSDMAIDDISIRSGPCTSANCSDDQFACWDGSCIPTNLTCDGNSDCRDGSDEVFCDLAPITAPVVNCGNPAVLSGNIGSFTSPGYPNNYPNNALCSWQISVNTSEVIAIRFNVSDIHSCLVTIYDGSSTAARRLDTLCGSYSRTIFTTGRNAFVVFRTGTGGSETRSGFAATFAAERRPCQSNEFRCNSSGCVPLSDRCNGQADCLDGSDEHNCTCRPDQFLCDTSRCIPISAKCNRHRDCLDWSDELLNCTWVPFNFTYDNSCTSCTGERFVRQSSYTYGGRILYVGVVLCSPTQYKIFLSDNLNGTFRNIGDTSGHGQDHCELVGASSDPPSSSLDPDYRTCRGTGYWRYYRGSNFMYGSIGYNSGSGWFSSSRRSYGRWYRCGVTIPEGRNESDWNCHFGTDQCNSITSGTGSFQWRRNSYSTPLSSTGPSADHTNGYGYYMYTYAGFGFPNSTASLKLPIIRFDGQHCLRWFYHMYGSDMGTLNVYVSQPQYSDMLVWTRSGNQGNIWWPASTSVFINASLFQVRFEGIRGSGYTSDMAIDDIDITSGPCICQPDQFRCNDSQCVPLSAKCNVHVDCPDGSDEENCTYPFEGGLRCNFQDDHCNLTRTATGSFRWIRQSGGTPSSSTGPFVDHTNGLGFYMYTEASSGFTGATASLTSPYIRSAGQHCLRWFYHMYGATMGTLNVSVSQPLYPDMLLWTRSGDQGNLWLPASTSISINAAVFQIRFEGVRGTSFTSDMAIDDIALSSGPCATCNASQFACWDGSCIPTNLTCDGHSDCPDGSDEVSCRCEPIQYNRCMGLSYNQTSFPNIFRWPSQTAAFQNVQSLFPLYDRIRDCHRDLHAFLCSIFFPRCTSNGQVYPCRSLCNEINATCGARANALNLQWYDSICELLPETNCAVPNAIPSQECGNTTELTGFSGNFTSPGFPGNYPNNAHCSWLITVSPDKIVVIRFAAFNLESSTGCRYDSLAVHDGPNGTAPVLANFCGSSARSVYTTGNSAFVMLTSDSAVTTSGFHATFTAEDPPRTCSPEEFTCWNGDCVNTTLTCDGIRDCSDGSDEIDCVHFGSKCGVPAIQPTFPVARIVGGNAARPGSWPWQVQLLRYGSFHCGGNLIHPLWVLTAAHCVANPSPSIYNVILGKYNKFSTDPTEQRLQISKIIIHSGYSRNPTNKDLALLKLARPVTLNQNVWPVCLVSGPGADPPEGTSCVTTGWGSTQGTGNDTVLKQARIPLVSNEKCDDSTLYDGQITDFMICAGYYDSGGHGPCFGDSGGPLVCLTGGRWTLYGVASWGASNCVTPHHPGVYARVSTMRGWVHQTMENN</sequence>